<sequence length="362" mass="42057">MNLNDIIQKINELANRDIDERSKIATAIDLIYDDIKSGNINMEIGFYDETHDIDHMACSVDGSKYEIELSDVTLILARAVKVIGQKRDKKSIPSEVTEEFRIVENYYDKNIISNKSILLMLSLETKLLEKCHDCNIVFIDGPIIDPPVYYEEDVEVENILSLNKFTLYRSLVLKQLKSKEKVVMGIVKNFSHRLLIKELINSYPTLFKARENYIITNIVYKYRLEKNELHKPIFLGWINWDSLIDGELLDDLKGIAKAYKEYKKNLGTLSIYSLYYQYNMTSPIVRIDVLNEAKPNVEIIKYLNTWAIANVKEVTILNKLADDLSEIDSQDAKKYALLFNLARKDYLSTNDRLIELMMRKPT</sequence>
<name>A0AAX4L5K4_9CREN</name>
<gene>
    <name evidence="2" type="ORF">V6M85_05440</name>
</gene>
<feature type="domain" description="NurA" evidence="1">
    <location>
        <begin position="55"/>
        <end position="327"/>
    </location>
</feature>
<dbReference type="Proteomes" id="UP001432202">
    <property type="component" value="Chromosome"/>
</dbReference>
<evidence type="ECO:0000313" key="2">
    <source>
        <dbReference type="EMBL" id="WWQ61518.1"/>
    </source>
</evidence>
<keyword evidence="3" id="KW-1185">Reference proteome</keyword>
<dbReference type="SMART" id="SM00933">
    <property type="entry name" value="NurA"/>
    <property type="match status" value="1"/>
</dbReference>
<dbReference type="Pfam" id="PF09376">
    <property type="entry name" value="NurA"/>
    <property type="match status" value="1"/>
</dbReference>
<organism evidence="2 3">
    <name type="scientific">Sulfolobus tengchongensis</name>
    <dbReference type="NCBI Taxonomy" id="207809"/>
    <lineage>
        <taxon>Archaea</taxon>
        <taxon>Thermoproteota</taxon>
        <taxon>Thermoprotei</taxon>
        <taxon>Sulfolobales</taxon>
        <taxon>Sulfolobaceae</taxon>
        <taxon>Sulfolobus</taxon>
    </lineage>
</organism>
<dbReference type="InterPro" id="IPR018977">
    <property type="entry name" value="NurA_domain"/>
</dbReference>
<evidence type="ECO:0000259" key="1">
    <source>
        <dbReference type="SMART" id="SM00933"/>
    </source>
</evidence>
<reference evidence="2 3" key="1">
    <citation type="submission" date="2024-02" db="EMBL/GenBank/DDBJ databases">
        <title>STSV induces naive adaptation in Sulfolobus.</title>
        <authorList>
            <person name="Xiang X."/>
            <person name="Song M."/>
        </authorList>
    </citation>
    <scope>NUCLEOTIDE SEQUENCE [LARGE SCALE GENOMIC DNA]</scope>
    <source>
        <strain evidence="2 3">RT2</strain>
    </source>
</reference>
<dbReference type="EMBL" id="CP146016">
    <property type="protein sequence ID" value="WWQ61518.1"/>
    <property type="molecule type" value="Genomic_DNA"/>
</dbReference>
<protein>
    <submittedName>
        <fullName evidence="2">DNA double-strand break repair nuclease NurA</fullName>
    </submittedName>
</protein>
<dbReference type="GeneID" id="89336190"/>
<dbReference type="AlphaFoldDB" id="A0AAX4L5K4"/>
<accession>A0AAX4L5K4</accession>
<evidence type="ECO:0000313" key="3">
    <source>
        <dbReference type="Proteomes" id="UP001432202"/>
    </source>
</evidence>
<proteinExistence type="predicted"/>
<dbReference type="RefSeq" id="WP_338603979.1">
    <property type="nucleotide sequence ID" value="NZ_CP146016.1"/>
</dbReference>